<proteinExistence type="predicted"/>
<dbReference type="InterPro" id="IPR017853">
    <property type="entry name" value="GH"/>
</dbReference>
<evidence type="ECO:0000256" key="1">
    <source>
        <dbReference type="SAM" id="SignalP"/>
    </source>
</evidence>
<feature type="chain" id="PRO_5047345039" description="Glycoside hydrolase family 42 N-terminal domain-containing protein" evidence="1">
    <location>
        <begin position="34"/>
        <end position="696"/>
    </location>
</feature>
<sequence>MRNISKRNQGRLWTLFVALAVAASFVPAQGVQAQDQALRSWNYYYSPAPDAGQAPDKGATGLISSANGAVPGRLSTAYGGWMGSAKAKGTVQVAIDLLKDYPIKNINIAMNAPNSYWGFKELTVRYRPEAVSDRYTIAGKQVKAGSDLNFAATIPMGNKIARYIVVEIKRSHSYQHIPLPRIEIYQGTGDTGHDPGPALSAQQMKAELQKDALMVDRYGQWLYEAWAGKVTSDAQLRKEYAEESAALANVALDPDRYDPYGGIKAGGQYAATGYFRLERIDGKWWFITPDGFKFILKGVDAASLWEPGYGTPLKKQDGVTPRQVFEELPDPDAYAPAYAKDSSGERVSFVVANVMRKYGSDYEAKWGDITKKRLIDWGFNAFSKWTRPYNVTFPYIHVLQDPASLKRILWTYDVFDPETPFKIEAALRPQLEKAKNDPWLIGYTYDNEAGWNADIVKEILTYDATSEAKSAFVDFLAPRYNNDIAAVNRLLGTKAGSFEALKNLSIAIDKVPDADVSAFIKVASRTYFSTVNSIIDKYDGNHLFLGASVVPTWRTSLAWDSAAMPYVDAFSVDYYANDPSWISRYAAFGKPLLNLEFAFSANGRGLSSVNAATSVATIADRGKAFKSFVERQAAHPLFVGSGWFKYYDQAVTGRSDGENYNTGLVNQQDQPYTDMVSIMKSVNAGLEAVHASGGGK</sequence>
<accession>A0ABW5QWH7</accession>
<name>A0ABW5QWH7_9BACL</name>
<organism evidence="2 3">
    <name type="scientific">Paenibacillus thailandensis</name>
    <dbReference type="NCBI Taxonomy" id="393250"/>
    <lineage>
        <taxon>Bacteria</taxon>
        <taxon>Bacillati</taxon>
        <taxon>Bacillota</taxon>
        <taxon>Bacilli</taxon>
        <taxon>Bacillales</taxon>
        <taxon>Paenibacillaceae</taxon>
        <taxon>Paenibacillus</taxon>
    </lineage>
</organism>
<keyword evidence="3" id="KW-1185">Reference proteome</keyword>
<comment type="caution">
    <text evidence="2">The sequence shown here is derived from an EMBL/GenBank/DDBJ whole genome shotgun (WGS) entry which is preliminary data.</text>
</comment>
<keyword evidence="1" id="KW-0732">Signal</keyword>
<dbReference type="EMBL" id="JBHUMY010000008">
    <property type="protein sequence ID" value="MFD2660540.1"/>
    <property type="molecule type" value="Genomic_DNA"/>
</dbReference>
<protein>
    <recommendedName>
        <fullName evidence="4">Glycoside hydrolase family 42 N-terminal domain-containing protein</fullName>
    </recommendedName>
</protein>
<dbReference type="SUPFAM" id="SSF51445">
    <property type="entry name" value="(Trans)glycosidases"/>
    <property type="match status" value="1"/>
</dbReference>
<evidence type="ECO:0000313" key="3">
    <source>
        <dbReference type="Proteomes" id="UP001597493"/>
    </source>
</evidence>
<gene>
    <name evidence="2" type="ORF">ACFSW5_09730</name>
</gene>
<dbReference type="Gene3D" id="3.20.20.80">
    <property type="entry name" value="Glycosidases"/>
    <property type="match status" value="1"/>
</dbReference>
<feature type="signal peptide" evidence="1">
    <location>
        <begin position="1"/>
        <end position="33"/>
    </location>
</feature>
<evidence type="ECO:0008006" key="4">
    <source>
        <dbReference type="Google" id="ProtNLM"/>
    </source>
</evidence>
<reference evidence="3" key="1">
    <citation type="journal article" date="2019" name="Int. J. Syst. Evol. Microbiol.">
        <title>The Global Catalogue of Microorganisms (GCM) 10K type strain sequencing project: providing services to taxonomists for standard genome sequencing and annotation.</title>
        <authorList>
            <consortium name="The Broad Institute Genomics Platform"/>
            <consortium name="The Broad Institute Genome Sequencing Center for Infectious Disease"/>
            <person name="Wu L."/>
            <person name="Ma J."/>
        </authorList>
    </citation>
    <scope>NUCLEOTIDE SEQUENCE [LARGE SCALE GENOMIC DNA]</scope>
    <source>
        <strain evidence="3">TISTR 1827</strain>
    </source>
</reference>
<dbReference type="Proteomes" id="UP001597493">
    <property type="component" value="Unassembled WGS sequence"/>
</dbReference>
<evidence type="ECO:0000313" key="2">
    <source>
        <dbReference type="EMBL" id="MFD2660540.1"/>
    </source>
</evidence>
<dbReference type="RefSeq" id="WP_379272043.1">
    <property type="nucleotide sequence ID" value="NZ_JBHUGT010000028.1"/>
</dbReference>